<feature type="region of interest" description="Disordered" evidence="2">
    <location>
        <begin position="88"/>
        <end position="125"/>
    </location>
</feature>
<dbReference type="SUPFAM" id="SSF47370">
    <property type="entry name" value="Bromodomain"/>
    <property type="match status" value="1"/>
</dbReference>
<dbReference type="SMART" id="SM00297">
    <property type="entry name" value="BROMO"/>
    <property type="match status" value="1"/>
</dbReference>
<dbReference type="AlphaFoldDB" id="A0A7R8ZTE6"/>
<dbReference type="PRINTS" id="PR00503">
    <property type="entry name" value="BROMODOMAIN"/>
</dbReference>
<feature type="compositionally biased region" description="Polar residues" evidence="2">
    <location>
        <begin position="100"/>
        <end position="112"/>
    </location>
</feature>
<dbReference type="PANTHER" id="PTHR46510">
    <property type="entry name" value="BROMODOMAIN ADJACENT TO ZINC FINGER DOMAIN PROTEIN 1A"/>
    <property type="match status" value="1"/>
</dbReference>
<dbReference type="GO" id="GO:0000228">
    <property type="term" value="C:nuclear chromosome"/>
    <property type="evidence" value="ECO:0007669"/>
    <property type="project" value="TreeGrafter"/>
</dbReference>
<gene>
    <name evidence="3" type="ORF">CTOB1V02_LOCUS8946</name>
</gene>
<sequence>MAGNYSNSECPSGAPFKNGGIIATARPNSLALAPARLEMLLLMNTNAFVRGLTRVFSGDTTPDPIGPLIGTRGKRKCASEANEKIHLATKRLRRSEGDFNGSSSDSRGSTPEPSGRSAVGSSTRRAGLRQDVDLDFATCENLLQDLSKHADGWPFLKPVGRREAPDYHRIIKYPMDFGTMKMKLNEMKYASNEEFLQDVKLIFENARVYNMEGSDEYEASVNLQKYFTARCRDLGLPLLKTKKFRLSRPLI</sequence>
<dbReference type="PANTHER" id="PTHR46510:SF1">
    <property type="entry name" value="BROMODOMAIN ADJACENT TO ZINC FINGER DOMAIN PROTEIN 1A"/>
    <property type="match status" value="1"/>
</dbReference>
<dbReference type="Pfam" id="PF00439">
    <property type="entry name" value="Bromodomain"/>
    <property type="match status" value="1"/>
</dbReference>
<dbReference type="GO" id="GO:0045740">
    <property type="term" value="P:positive regulation of DNA replication"/>
    <property type="evidence" value="ECO:0007669"/>
    <property type="project" value="TreeGrafter"/>
</dbReference>
<accession>A0A7R8ZTE6</accession>
<dbReference type="OrthoDB" id="784962at2759"/>
<dbReference type="GO" id="GO:0003677">
    <property type="term" value="F:DNA binding"/>
    <property type="evidence" value="ECO:0007669"/>
    <property type="project" value="TreeGrafter"/>
</dbReference>
<dbReference type="PROSITE" id="PS50014">
    <property type="entry name" value="BROMODOMAIN_2"/>
    <property type="match status" value="1"/>
</dbReference>
<name>A0A7R8ZTE6_9CRUS</name>
<dbReference type="GO" id="GO:0006338">
    <property type="term" value="P:chromatin remodeling"/>
    <property type="evidence" value="ECO:0007669"/>
    <property type="project" value="InterPro"/>
</dbReference>
<evidence type="ECO:0000256" key="2">
    <source>
        <dbReference type="SAM" id="MobiDB-lite"/>
    </source>
</evidence>
<proteinExistence type="predicted"/>
<evidence type="ECO:0000313" key="3">
    <source>
        <dbReference type="EMBL" id="CAD7231092.1"/>
    </source>
</evidence>
<dbReference type="GO" id="GO:0031445">
    <property type="term" value="P:regulation of heterochromatin formation"/>
    <property type="evidence" value="ECO:0007669"/>
    <property type="project" value="TreeGrafter"/>
</dbReference>
<evidence type="ECO:0000256" key="1">
    <source>
        <dbReference type="ARBA" id="ARBA00023117"/>
    </source>
</evidence>
<organism evidence="3">
    <name type="scientific">Cyprideis torosa</name>
    <dbReference type="NCBI Taxonomy" id="163714"/>
    <lineage>
        <taxon>Eukaryota</taxon>
        <taxon>Metazoa</taxon>
        <taxon>Ecdysozoa</taxon>
        <taxon>Arthropoda</taxon>
        <taxon>Crustacea</taxon>
        <taxon>Oligostraca</taxon>
        <taxon>Ostracoda</taxon>
        <taxon>Podocopa</taxon>
        <taxon>Podocopida</taxon>
        <taxon>Cytherocopina</taxon>
        <taxon>Cytheroidea</taxon>
        <taxon>Cytherideidae</taxon>
        <taxon>Cyprideis</taxon>
    </lineage>
</organism>
<keyword evidence="1" id="KW-0103">Bromodomain</keyword>
<dbReference type="GO" id="GO:0008623">
    <property type="term" value="C:CHRAC"/>
    <property type="evidence" value="ECO:0007669"/>
    <property type="project" value="TreeGrafter"/>
</dbReference>
<reference evidence="3" key="1">
    <citation type="submission" date="2020-11" db="EMBL/GenBank/DDBJ databases">
        <authorList>
            <person name="Tran Van P."/>
        </authorList>
    </citation>
    <scope>NUCLEOTIDE SEQUENCE</scope>
</reference>
<dbReference type="InterPro" id="IPR047171">
    <property type="entry name" value="BAZ1A"/>
</dbReference>
<dbReference type="InterPro" id="IPR036427">
    <property type="entry name" value="Bromodomain-like_sf"/>
</dbReference>
<dbReference type="InterPro" id="IPR001487">
    <property type="entry name" value="Bromodomain"/>
</dbReference>
<dbReference type="GO" id="GO:0006355">
    <property type="term" value="P:regulation of DNA-templated transcription"/>
    <property type="evidence" value="ECO:0007669"/>
    <property type="project" value="TreeGrafter"/>
</dbReference>
<dbReference type="Gene3D" id="1.20.920.10">
    <property type="entry name" value="Bromodomain-like"/>
    <property type="match status" value="1"/>
</dbReference>
<dbReference type="EMBL" id="OB663184">
    <property type="protein sequence ID" value="CAD7231092.1"/>
    <property type="molecule type" value="Genomic_DNA"/>
</dbReference>
<protein>
    <submittedName>
        <fullName evidence="3">Uncharacterized protein</fullName>
    </submittedName>
</protein>